<keyword evidence="3" id="KW-1185">Reference proteome</keyword>
<organism evidence="2 3">
    <name type="scientific">Streptomyces nymphaeiformis</name>
    <dbReference type="NCBI Taxonomy" id="2663842"/>
    <lineage>
        <taxon>Bacteria</taxon>
        <taxon>Bacillati</taxon>
        <taxon>Actinomycetota</taxon>
        <taxon>Actinomycetes</taxon>
        <taxon>Kitasatosporales</taxon>
        <taxon>Streptomycetaceae</taxon>
        <taxon>Streptomyces</taxon>
    </lineage>
</organism>
<evidence type="ECO:0000313" key="2">
    <source>
        <dbReference type="EMBL" id="MBB4980429.1"/>
    </source>
</evidence>
<evidence type="ECO:0000256" key="1">
    <source>
        <dbReference type="SAM" id="MobiDB-lite"/>
    </source>
</evidence>
<accession>A0A7W7TW29</accession>
<evidence type="ECO:0000313" key="3">
    <source>
        <dbReference type="Proteomes" id="UP000582643"/>
    </source>
</evidence>
<dbReference type="AlphaFoldDB" id="A0A7W7TW29"/>
<reference evidence="2 3" key="1">
    <citation type="submission" date="2020-08" db="EMBL/GenBank/DDBJ databases">
        <title>Genomic Encyclopedia of Type Strains, Phase III (KMG-III): the genomes of soil and plant-associated and newly described type strains.</title>
        <authorList>
            <person name="Whitman W."/>
        </authorList>
    </citation>
    <scope>NUCLEOTIDE SEQUENCE [LARGE SCALE GENOMIC DNA]</scope>
    <source>
        <strain evidence="2 3">SFB5A</strain>
    </source>
</reference>
<name>A0A7W7TW29_9ACTN</name>
<proteinExistence type="predicted"/>
<sequence length="49" mass="5142">MTGNAPAMSWQALQGGSDPALTRSAGTTRGRATMMIEPLAAYPPEPRQP</sequence>
<protein>
    <submittedName>
        <fullName evidence="2">Uncharacterized protein</fullName>
    </submittedName>
</protein>
<feature type="region of interest" description="Disordered" evidence="1">
    <location>
        <begin position="1"/>
        <end position="49"/>
    </location>
</feature>
<dbReference type="EMBL" id="JACHJY010000002">
    <property type="protein sequence ID" value="MBB4980429.1"/>
    <property type="molecule type" value="Genomic_DNA"/>
</dbReference>
<feature type="compositionally biased region" description="Low complexity" evidence="1">
    <location>
        <begin position="22"/>
        <end position="33"/>
    </location>
</feature>
<gene>
    <name evidence="2" type="ORF">GGE06_001337</name>
</gene>
<dbReference type="Proteomes" id="UP000582643">
    <property type="component" value="Unassembled WGS sequence"/>
</dbReference>
<comment type="caution">
    <text evidence="2">The sequence shown here is derived from an EMBL/GenBank/DDBJ whole genome shotgun (WGS) entry which is preliminary data.</text>
</comment>